<protein>
    <recommendedName>
        <fullName evidence="7">DNA topoisomerase 4 subunit A</fullName>
        <ecNumber evidence="7">5.6.2.2</ecNumber>
    </recommendedName>
    <alternativeName>
        <fullName evidence="7">Topoisomerase IV subunit A</fullName>
    </alternativeName>
</protein>
<evidence type="ECO:0000256" key="4">
    <source>
        <dbReference type="ARBA" id="ARBA00023125"/>
    </source>
</evidence>
<dbReference type="GO" id="GO:0005524">
    <property type="term" value="F:ATP binding"/>
    <property type="evidence" value="ECO:0007669"/>
    <property type="project" value="InterPro"/>
</dbReference>
<evidence type="ECO:0000256" key="3">
    <source>
        <dbReference type="ARBA" id="ARBA00023029"/>
    </source>
</evidence>
<dbReference type="RefSeq" id="WP_095882684.1">
    <property type="nucleotide sequence ID" value="NZ_NTHN02000026.1"/>
</dbReference>
<evidence type="ECO:0000313" key="10">
    <source>
        <dbReference type="EMBL" id="MCT4371505.1"/>
    </source>
</evidence>
<evidence type="ECO:0000256" key="6">
    <source>
        <dbReference type="ARBA" id="ARBA00023235"/>
    </source>
</evidence>
<feature type="site" description="Interaction with DNA" evidence="7">
    <location>
        <position position="84"/>
    </location>
</feature>
<sequence>MNDTVDDPNMNPRNVAETLRRAIGERYLTYALSTIMNRALPDARDGLKPVHRRILYAMRRLRLSSTGGFLKSAKISGDTMGDFHPHGDMAIYDAMARLAQDFTIRYPLVDGQGNFGNIDGDNPAASRYTEARMTIMAEALLQGLDEDAVDYRPNYDGRLEEPIVLPASYPNLLANGSSGIAVGMATNIPPHNIGELIDACLHLIKSPNAADETLLNHVPGPDFPTGGVIVEPRANIAQAYATGRGSIRLRAKWEVEDLGRGMWQAVVTEIPYQVQKSKLVERLAELIQTKKVPILADIRDESAEDIRMVLEPKTKNVDPDVLMNMLFRNSDLEIRFSLNMNVLIDGVTPKVCSLKEVLRAFLDFRRDVLCRRSRHRMEKIDHRLEVLEGLIIAFLNLDRVIDIIRYDEDPKAALMREDWSRKIARATSEADYVSPAKVSGEEFGLTEVQTEAILNMRLRSLRKLEEMELVAERDKLMEERAGLEDLLASEELQWKTISSELREVKKAFTKGLERGARLTTFAEAGEAEEVPLEAMIEREPITVVCSQMGWIRAMKGHIDLGSELKFKDGDGPRFIFHAETTDRLLVFGSNGRFYTLSAANLPGGRGMGEPLRLMVDLPNEAQIIDIFSHVPDRKLLVASSAGDGFLVPEADVLAQTRTGRQVLNVRDDVVAKVCKPVQGDAVAVVGENRKVLVFMLDELPEMGRGKGVRLQKYKDGGLSDITTFTLADGLSWKDPAGRTRTETDLSEWIAKRATAGRMAPRGFPRNNTFT</sequence>
<dbReference type="InterPro" id="IPR050220">
    <property type="entry name" value="Type_II_DNA_Topoisomerases"/>
</dbReference>
<dbReference type="GO" id="GO:0019897">
    <property type="term" value="C:extrinsic component of plasma membrane"/>
    <property type="evidence" value="ECO:0007669"/>
    <property type="project" value="UniProtKB-UniRule"/>
</dbReference>
<keyword evidence="5 7" id="KW-0472">Membrane</keyword>
<feature type="site" description="Interaction with DNA" evidence="7">
    <location>
        <position position="86"/>
    </location>
</feature>
<dbReference type="EMBL" id="NTHN02000026">
    <property type="protein sequence ID" value="MCT4371505.1"/>
    <property type="molecule type" value="Genomic_DNA"/>
</dbReference>
<dbReference type="EMBL" id="NTHN01000203">
    <property type="protein sequence ID" value="PBD18732.1"/>
    <property type="molecule type" value="Genomic_DNA"/>
</dbReference>
<dbReference type="InterPro" id="IPR035516">
    <property type="entry name" value="Gyrase/topoIV_suA_C"/>
</dbReference>
<keyword evidence="4 7" id="KW-0238">DNA-binding</keyword>
<feature type="active site" description="O-(5'-phospho-DNA)-tyrosine intermediate" evidence="7 8">
    <location>
        <position position="128"/>
    </location>
</feature>
<dbReference type="SUPFAM" id="SSF101904">
    <property type="entry name" value="GyrA/ParC C-terminal domain-like"/>
    <property type="match status" value="1"/>
</dbReference>
<dbReference type="Gene3D" id="3.90.199.10">
    <property type="entry name" value="Topoisomerase II, domain 5"/>
    <property type="match status" value="1"/>
</dbReference>
<reference evidence="12" key="2">
    <citation type="submission" date="2023-07" db="EMBL/GenBank/DDBJ databases">
        <title>Yangia mangrovi SAOS 153D genome.</title>
        <authorList>
            <person name="Verma A."/>
            <person name="Pal Y."/>
            <person name="Sundharam S."/>
            <person name="Bisht B."/>
            <person name="Srinivasan K."/>
        </authorList>
    </citation>
    <scope>NUCLEOTIDE SEQUENCE [LARGE SCALE GENOMIC DNA]</scope>
    <source>
        <strain evidence="12">SAOS 153D</strain>
    </source>
</reference>
<dbReference type="EC" id="5.6.2.2" evidence="7"/>
<name>A0A2A3JUA6_9RHOB</name>
<feature type="site" description="Transition state stabilizer" evidence="7">
    <location>
        <position position="127"/>
    </location>
</feature>
<dbReference type="Gene3D" id="2.120.10.90">
    <property type="entry name" value="DNA gyrase/topoisomerase IV, subunit A, C-terminal"/>
    <property type="match status" value="1"/>
</dbReference>
<evidence type="ECO:0000259" key="9">
    <source>
        <dbReference type="PROSITE" id="PS52040"/>
    </source>
</evidence>
<dbReference type="NCBIfam" id="NF004044">
    <property type="entry name" value="PRK05561.1"/>
    <property type="match status" value="1"/>
</dbReference>
<dbReference type="GO" id="GO:0005694">
    <property type="term" value="C:chromosome"/>
    <property type="evidence" value="ECO:0007669"/>
    <property type="project" value="InterPro"/>
</dbReference>
<dbReference type="InterPro" id="IPR013760">
    <property type="entry name" value="Topo_IIA-like_dom_sf"/>
</dbReference>
<dbReference type="FunFam" id="1.10.268.10:FF:000001">
    <property type="entry name" value="DNA gyrase subunit A"/>
    <property type="match status" value="1"/>
</dbReference>
<keyword evidence="6 7" id="KW-0413">Isomerase</keyword>
<dbReference type="AlphaFoldDB" id="A0A2A3JUA6"/>
<dbReference type="Gene3D" id="3.30.1360.40">
    <property type="match status" value="1"/>
</dbReference>
<dbReference type="GO" id="GO:0006265">
    <property type="term" value="P:DNA topological change"/>
    <property type="evidence" value="ECO:0007669"/>
    <property type="project" value="UniProtKB-UniRule"/>
</dbReference>
<comment type="subcellular location">
    <subcellularLocation>
        <location evidence="7">Cell membrane</location>
        <topology evidence="7">Peripheral membrane protein</topology>
    </subcellularLocation>
</comment>
<dbReference type="Proteomes" id="UP000217448">
    <property type="component" value="Unassembled WGS sequence"/>
</dbReference>
<dbReference type="Pfam" id="PF03989">
    <property type="entry name" value="DNA_gyraseA_C"/>
    <property type="match status" value="3"/>
</dbReference>
<gene>
    <name evidence="7" type="primary">parC</name>
    <name evidence="10" type="ORF">CLG85_014730</name>
    <name evidence="11" type="ORF">CLG85_13155</name>
</gene>
<evidence type="ECO:0000256" key="8">
    <source>
        <dbReference type="PROSITE-ProRule" id="PRU01384"/>
    </source>
</evidence>
<accession>A0A2A3JUA6</accession>
<dbReference type="CDD" id="cd00187">
    <property type="entry name" value="TOP4c"/>
    <property type="match status" value="1"/>
</dbReference>
<dbReference type="GO" id="GO:0009330">
    <property type="term" value="C:DNA topoisomerase type II (double strand cut, ATP-hydrolyzing) complex"/>
    <property type="evidence" value="ECO:0007669"/>
    <property type="project" value="TreeGrafter"/>
</dbReference>
<keyword evidence="12" id="KW-1185">Reference proteome</keyword>
<evidence type="ECO:0000256" key="2">
    <source>
        <dbReference type="ARBA" id="ARBA00022475"/>
    </source>
</evidence>
<dbReference type="GO" id="GO:0005737">
    <property type="term" value="C:cytoplasm"/>
    <property type="evidence" value="ECO:0007669"/>
    <property type="project" value="TreeGrafter"/>
</dbReference>
<reference evidence="10" key="3">
    <citation type="submission" date="2024-05" db="EMBL/GenBank/DDBJ databases">
        <title>Yangia mangrovi SAOS 153D genome.</title>
        <authorList>
            <person name="Verma A."/>
            <person name="Pal Y."/>
            <person name="Sundharam S."/>
            <person name="Bisht B."/>
            <person name="Srinivasan K."/>
        </authorList>
    </citation>
    <scope>NUCLEOTIDE SEQUENCE</scope>
    <source>
        <strain evidence="10">SAOS 153D</strain>
    </source>
</reference>
<comment type="caution">
    <text evidence="11">The sequence shown here is derived from an EMBL/GenBank/DDBJ whole genome shotgun (WGS) entry which is preliminary data.</text>
</comment>
<dbReference type="OrthoDB" id="9806486at2"/>
<dbReference type="InterPro" id="IPR005742">
    <property type="entry name" value="TopoIV_A_Gneg"/>
</dbReference>
<dbReference type="GO" id="GO:0007059">
    <property type="term" value="P:chromosome segregation"/>
    <property type="evidence" value="ECO:0007669"/>
    <property type="project" value="UniProtKB-UniRule"/>
</dbReference>
<keyword evidence="3 7" id="KW-0799">Topoisomerase</keyword>
<dbReference type="GO" id="GO:0003918">
    <property type="term" value="F:DNA topoisomerase type II (double strand cut, ATP-hydrolyzing) activity"/>
    <property type="evidence" value="ECO:0007669"/>
    <property type="project" value="UniProtKB-UniRule"/>
</dbReference>
<evidence type="ECO:0000256" key="7">
    <source>
        <dbReference type="HAMAP-Rule" id="MF_00936"/>
    </source>
</evidence>
<dbReference type="PANTHER" id="PTHR43493">
    <property type="entry name" value="DNA GYRASE/TOPOISOMERASE SUBUNIT A"/>
    <property type="match status" value="1"/>
</dbReference>
<feature type="site" description="Interaction with DNA" evidence="7">
    <location>
        <position position="48"/>
    </location>
</feature>
<evidence type="ECO:0000313" key="12">
    <source>
        <dbReference type="Proteomes" id="UP000217448"/>
    </source>
</evidence>
<dbReference type="PANTHER" id="PTHR43493:SF1">
    <property type="entry name" value="DNA TOPOISOMERASE 4 SUBUNIT A"/>
    <property type="match status" value="1"/>
</dbReference>
<evidence type="ECO:0000256" key="5">
    <source>
        <dbReference type="ARBA" id="ARBA00023136"/>
    </source>
</evidence>
<dbReference type="GO" id="GO:0003677">
    <property type="term" value="F:DNA binding"/>
    <property type="evidence" value="ECO:0007669"/>
    <property type="project" value="UniProtKB-UniRule"/>
</dbReference>
<dbReference type="InterPro" id="IPR006691">
    <property type="entry name" value="GyrA/parC_rep"/>
</dbReference>
<organism evidence="11">
    <name type="scientific">Alloyangia mangrovi</name>
    <dbReference type="NCBI Taxonomy" id="1779329"/>
    <lineage>
        <taxon>Bacteria</taxon>
        <taxon>Pseudomonadati</taxon>
        <taxon>Pseudomonadota</taxon>
        <taxon>Alphaproteobacteria</taxon>
        <taxon>Rhodobacterales</taxon>
        <taxon>Roseobacteraceae</taxon>
        <taxon>Alloyangia</taxon>
    </lineage>
</organism>
<dbReference type="InterPro" id="IPR013758">
    <property type="entry name" value="Topo_IIA_A/C_ab"/>
</dbReference>
<keyword evidence="2 7" id="KW-1003">Cell membrane</keyword>
<comment type="similarity">
    <text evidence="7">Belongs to the type II topoisomerase GyrA/ParC subunit family. ParC type 1 subfamily.</text>
</comment>
<dbReference type="SMART" id="SM00434">
    <property type="entry name" value="TOP4c"/>
    <property type="match status" value="1"/>
</dbReference>
<dbReference type="Gene3D" id="1.10.268.10">
    <property type="entry name" value="Topoisomerase, domain 3"/>
    <property type="match status" value="1"/>
</dbReference>
<comment type="subunit">
    <text evidence="7">Heterotetramer composed of ParC and ParE.</text>
</comment>
<reference evidence="11" key="1">
    <citation type="submission" date="2017-09" db="EMBL/GenBank/DDBJ databases">
        <title>Yangia sp. SAOS 153D whole genome sequencing.</title>
        <authorList>
            <person name="Verma A."/>
            <person name="Krishnamurthi S."/>
        </authorList>
    </citation>
    <scope>NUCLEOTIDE SEQUENCE [LARGE SCALE GENOMIC DNA]</scope>
    <source>
        <strain evidence="11">SAOS 153D</strain>
    </source>
</reference>
<dbReference type="InterPro" id="IPR013757">
    <property type="entry name" value="Topo_IIA_A_a_sf"/>
</dbReference>
<dbReference type="InterPro" id="IPR002205">
    <property type="entry name" value="Topo_IIA_dom_A"/>
</dbReference>
<dbReference type="SUPFAM" id="SSF56719">
    <property type="entry name" value="Type II DNA topoisomerase"/>
    <property type="match status" value="1"/>
</dbReference>
<dbReference type="PROSITE" id="PS52040">
    <property type="entry name" value="TOPO_IIA"/>
    <property type="match status" value="1"/>
</dbReference>
<dbReference type="HAMAP" id="MF_00936">
    <property type="entry name" value="ParC_type1"/>
    <property type="match status" value="1"/>
</dbReference>
<dbReference type="Pfam" id="PF00521">
    <property type="entry name" value="DNA_topoisoIV"/>
    <property type="match status" value="1"/>
</dbReference>
<evidence type="ECO:0000313" key="11">
    <source>
        <dbReference type="EMBL" id="PBD18732.1"/>
    </source>
</evidence>
<proteinExistence type="inferred from homology"/>
<feature type="domain" description="Topo IIA-type catalytic" evidence="9">
    <location>
        <begin position="40"/>
        <end position="530"/>
    </location>
</feature>
<evidence type="ECO:0000256" key="1">
    <source>
        <dbReference type="ARBA" id="ARBA00000185"/>
    </source>
</evidence>
<comment type="catalytic activity">
    <reaction evidence="1 7 8">
        <text>ATP-dependent breakage, passage and rejoining of double-stranded DNA.</text>
        <dbReference type="EC" id="5.6.2.2"/>
    </reaction>
</comment>
<comment type="function">
    <text evidence="7">Topoisomerase IV is essential for chromosome segregation. It relaxes supercoiled DNA. Performs the decatenation events required during the replication of a circular DNA molecule.</text>
</comment>